<dbReference type="Proteomes" id="UP000193827">
    <property type="component" value="Unassembled WGS sequence"/>
</dbReference>
<dbReference type="AlphaFoldDB" id="A0A1Y5TF03"/>
<reference evidence="1 2" key="1">
    <citation type="submission" date="2017-03" db="EMBL/GenBank/DDBJ databases">
        <authorList>
            <person name="Afonso C.L."/>
            <person name="Miller P.J."/>
            <person name="Scott M.A."/>
            <person name="Spackman E."/>
            <person name="Goraichik I."/>
            <person name="Dimitrov K.M."/>
            <person name="Suarez D.L."/>
            <person name="Swayne D.E."/>
        </authorList>
    </citation>
    <scope>NUCLEOTIDE SEQUENCE [LARGE SCALE GENOMIC DNA]</scope>
    <source>
        <strain evidence="1 2">CECT 8287</strain>
    </source>
</reference>
<dbReference type="OrthoDB" id="7870412at2"/>
<gene>
    <name evidence="1" type="ORF">PEL8287_03396</name>
</gene>
<accession>A0A1Y5TF03</accession>
<dbReference type="RefSeq" id="WP_085893599.1">
    <property type="nucleotide sequence ID" value="NZ_FWFL01000010.1"/>
</dbReference>
<sequence length="145" mass="15855">MTHDGSQALWVAVLMLVIADALEGVSGIQGNTVVKIDAIKQARNYLTIKNSNFDTVCDLAGIDAEFLRERMTGLIAMAPSPDDLVNRRIIVTPIKMKVRNRGYKQNRRRPEQAGVVSNLGVFLGTGAGRDAQETPKISFSKRKAS</sequence>
<keyword evidence="2" id="KW-1185">Reference proteome</keyword>
<dbReference type="EMBL" id="FWFL01000010">
    <property type="protein sequence ID" value="SLN62294.1"/>
    <property type="molecule type" value="Genomic_DNA"/>
</dbReference>
<protein>
    <submittedName>
        <fullName evidence="1">Uncharacterized protein</fullName>
    </submittedName>
</protein>
<evidence type="ECO:0000313" key="2">
    <source>
        <dbReference type="Proteomes" id="UP000193827"/>
    </source>
</evidence>
<proteinExistence type="predicted"/>
<organism evidence="1 2">
    <name type="scientific">Roseovarius litorisediminis</name>
    <dbReference type="NCBI Taxonomy" id="1312363"/>
    <lineage>
        <taxon>Bacteria</taxon>
        <taxon>Pseudomonadati</taxon>
        <taxon>Pseudomonadota</taxon>
        <taxon>Alphaproteobacteria</taxon>
        <taxon>Rhodobacterales</taxon>
        <taxon>Roseobacteraceae</taxon>
        <taxon>Roseovarius</taxon>
    </lineage>
</organism>
<name>A0A1Y5TF03_9RHOB</name>
<evidence type="ECO:0000313" key="1">
    <source>
        <dbReference type="EMBL" id="SLN62294.1"/>
    </source>
</evidence>